<dbReference type="EMBL" id="JAWDGP010003058">
    <property type="protein sequence ID" value="KAK3777829.1"/>
    <property type="molecule type" value="Genomic_DNA"/>
</dbReference>
<evidence type="ECO:0000256" key="1">
    <source>
        <dbReference type="SAM" id="MobiDB-lite"/>
    </source>
</evidence>
<evidence type="ECO:0000313" key="3">
    <source>
        <dbReference type="Proteomes" id="UP001283361"/>
    </source>
</evidence>
<accession>A0AAE0ZYC1</accession>
<protein>
    <submittedName>
        <fullName evidence="2">Uncharacterized protein</fullName>
    </submittedName>
</protein>
<gene>
    <name evidence="2" type="ORF">RRG08_038078</name>
</gene>
<evidence type="ECO:0000313" key="2">
    <source>
        <dbReference type="EMBL" id="KAK3777829.1"/>
    </source>
</evidence>
<keyword evidence="3" id="KW-1185">Reference proteome</keyword>
<name>A0AAE0ZYC1_9GAST</name>
<proteinExistence type="predicted"/>
<reference evidence="2" key="1">
    <citation type="journal article" date="2023" name="G3 (Bethesda)">
        <title>A reference genome for the long-term kleptoplast-retaining sea slug Elysia crispata morphotype clarki.</title>
        <authorList>
            <person name="Eastman K.E."/>
            <person name="Pendleton A.L."/>
            <person name="Shaikh M.A."/>
            <person name="Suttiyut T."/>
            <person name="Ogas R."/>
            <person name="Tomko P."/>
            <person name="Gavelis G."/>
            <person name="Widhalm J.R."/>
            <person name="Wisecaver J.H."/>
        </authorList>
    </citation>
    <scope>NUCLEOTIDE SEQUENCE</scope>
    <source>
        <strain evidence="2">ECLA1</strain>
    </source>
</reference>
<dbReference type="Proteomes" id="UP001283361">
    <property type="component" value="Unassembled WGS sequence"/>
</dbReference>
<feature type="region of interest" description="Disordered" evidence="1">
    <location>
        <begin position="61"/>
        <end position="81"/>
    </location>
</feature>
<organism evidence="2 3">
    <name type="scientific">Elysia crispata</name>
    <name type="common">lettuce slug</name>
    <dbReference type="NCBI Taxonomy" id="231223"/>
    <lineage>
        <taxon>Eukaryota</taxon>
        <taxon>Metazoa</taxon>
        <taxon>Spiralia</taxon>
        <taxon>Lophotrochozoa</taxon>
        <taxon>Mollusca</taxon>
        <taxon>Gastropoda</taxon>
        <taxon>Heterobranchia</taxon>
        <taxon>Euthyneura</taxon>
        <taxon>Panpulmonata</taxon>
        <taxon>Sacoglossa</taxon>
        <taxon>Placobranchoidea</taxon>
        <taxon>Plakobranchidae</taxon>
        <taxon>Elysia</taxon>
    </lineage>
</organism>
<comment type="caution">
    <text evidence="2">The sequence shown here is derived from an EMBL/GenBank/DDBJ whole genome shotgun (WGS) entry which is preliminary data.</text>
</comment>
<sequence>MCDGNSIRQSPKGTKLCTGEIWRASSLACGWRVVTLQGSASQVIPAALGAVRRLVSPQPSVYGPMNNAGGRNVESVSLLTP</sequence>
<dbReference type="AlphaFoldDB" id="A0AAE0ZYC1"/>